<reference evidence="2" key="1">
    <citation type="submission" date="2020-08" db="EMBL/GenBank/DDBJ databases">
        <title>Multicomponent nature underlies the extraordinary mechanical properties of spider dragline silk.</title>
        <authorList>
            <person name="Kono N."/>
            <person name="Nakamura H."/>
            <person name="Mori M."/>
            <person name="Yoshida Y."/>
            <person name="Ohtoshi R."/>
            <person name="Malay A.D."/>
            <person name="Moran D.A.P."/>
            <person name="Tomita M."/>
            <person name="Numata K."/>
            <person name="Arakawa K."/>
        </authorList>
    </citation>
    <scope>NUCLEOTIDE SEQUENCE</scope>
</reference>
<name>A0A8X6NUT5_NEPPI</name>
<proteinExistence type="predicted"/>
<sequence length="90" mass="9900">MGKEGKTFGQFPLGSGKTGAVAMQFSRKIKSGNLVKLQMQGKTARPTGQKVSRDPSIDWELRGEPNGEEKEDFRTIPIGTKKNGDFGTQW</sequence>
<accession>A0A8X6NUT5</accession>
<keyword evidence="3" id="KW-1185">Reference proteome</keyword>
<dbReference type="EMBL" id="BMAW01108140">
    <property type="protein sequence ID" value="GFT32539.1"/>
    <property type="molecule type" value="Genomic_DNA"/>
</dbReference>
<dbReference type="Proteomes" id="UP000887013">
    <property type="component" value="Unassembled WGS sequence"/>
</dbReference>
<feature type="region of interest" description="Disordered" evidence="1">
    <location>
        <begin position="39"/>
        <end position="90"/>
    </location>
</feature>
<comment type="caution">
    <text evidence="2">The sequence shown here is derived from an EMBL/GenBank/DDBJ whole genome shotgun (WGS) entry which is preliminary data.</text>
</comment>
<gene>
    <name evidence="2" type="ORF">NPIL_164101</name>
</gene>
<organism evidence="2 3">
    <name type="scientific">Nephila pilipes</name>
    <name type="common">Giant wood spider</name>
    <name type="synonym">Nephila maculata</name>
    <dbReference type="NCBI Taxonomy" id="299642"/>
    <lineage>
        <taxon>Eukaryota</taxon>
        <taxon>Metazoa</taxon>
        <taxon>Ecdysozoa</taxon>
        <taxon>Arthropoda</taxon>
        <taxon>Chelicerata</taxon>
        <taxon>Arachnida</taxon>
        <taxon>Araneae</taxon>
        <taxon>Araneomorphae</taxon>
        <taxon>Entelegynae</taxon>
        <taxon>Araneoidea</taxon>
        <taxon>Nephilidae</taxon>
        <taxon>Nephila</taxon>
    </lineage>
</organism>
<evidence type="ECO:0000256" key="1">
    <source>
        <dbReference type="SAM" id="MobiDB-lite"/>
    </source>
</evidence>
<protein>
    <submittedName>
        <fullName evidence="2">Uncharacterized protein</fullName>
    </submittedName>
</protein>
<evidence type="ECO:0000313" key="3">
    <source>
        <dbReference type="Proteomes" id="UP000887013"/>
    </source>
</evidence>
<dbReference type="AlphaFoldDB" id="A0A8X6NUT5"/>
<evidence type="ECO:0000313" key="2">
    <source>
        <dbReference type="EMBL" id="GFT32539.1"/>
    </source>
</evidence>
<feature type="compositionally biased region" description="Basic and acidic residues" evidence="1">
    <location>
        <begin position="51"/>
        <end position="74"/>
    </location>
</feature>